<name>A0A1S9ZWC8_9GAMM</name>
<keyword evidence="2" id="KW-1185">Reference proteome</keyword>
<dbReference type="Proteomes" id="UP000190435">
    <property type="component" value="Unassembled WGS sequence"/>
</dbReference>
<organism evidence="1 2">
    <name type="scientific">Moraxella caviae</name>
    <dbReference type="NCBI Taxonomy" id="34060"/>
    <lineage>
        <taxon>Bacteria</taxon>
        <taxon>Pseudomonadati</taxon>
        <taxon>Pseudomonadota</taxon>
        <taxon>Gammaproteobacteria</taxon>
        <taxon>Moraxellales</taxon>
        <taxon>Moraxellaceae</taxon>
        <taxon>Moraxella</taxon>
    </lineage>
</organism>
<protein>
    <submittedName>
        <fullName evidence="1">Uncharacterized protein</fullName>
    </submittedName>
</protein>
<evidence type="ECO:0000313" key="2">
    <source>
        <dbReference type="Proteomes" id="UP000190435"/>
    </source>
</evidence>
<accession>A0A1S9ZWC8</accession>
<reference evidence="1 2" key="1">
    <citation type="submission" date="2017-02" db="EMBL/GenBank/DDBJ databases">
        <title>Draft genome sequence of Moraxella caviae CCUG 355 type strain.</title>
        <authorList>
            <person name="Engstrom-Jakobsson H."/>
            <person name="Salva-Serra F."/>
            <person name="Thorell K."/>
            <person name="Gonzales-Siles L."/>
            <person name="Karlsson R."/>
            <person name="Boulund F."/>
            <person name="Engstrand L."/>
            <person name="Moore E."/>
        </authorList>
    </citation>
    <scope>NUCLEOTIDE SEQUENCE [LARGE SCALE GENOMIC DNA]</scope>
    <source>
        <strain evidence="1 2">CCUG 355</strain>
    </source>
</reference>
<sequence length="67" mass="7969">MNKKSWQMLGSLYDEFLIKLFLPSYNLLVRLNLYGLLQTSFFTKPALQQIAFYKASFIQGYFYQSQL</sequence>
<proteinExistence type="predicted"/>
<dbReference type="EMBL" id="MUXU01000063">
    <property type="protein sequence ID" value="OOR87730.1"/>
    <property type="molecule type" value="Genomic_DNA"/>
</dbReference>
<dbReference type="AlphaFoldDB" id="A0A1S9ZWC8"/>
<comment type="caution">
    <text evidence="1">The sequence shown here is derived from an EMBL/GenBank/DDBJ whole genome shotgun (WGS) entry which is preliminary data.</text>
</comment>
<gene>
    <name evidence="1" type="ORF">B0181_09755</name>
</gene>
<evidence type="ECO:0000313" key="1">
    <source>
        <dbReference type="EMBL" id="OOR87730.1"/>
    </source>
</evidence>